<dbReference type="InterPro" id="IPR000601">
    <property type="entry name" value="PKD_dom"/>
</dbReference>
<protein>
    <recommendedName>
        <fullName evidence="1">PKD domain-containing protein</fullName>
    </recommendedName>
</protein>
<dbReference type="Proteomes" id="UP000324678">
    <property type="component" value="Chromosome"/>
</dbReference>
<dbReference type="KEGG" id="ail:FLP10_11445"/>
<evidence type="ECO:0000259" key="1">
    <source>
        <dbReference type="PROSITE" id="PS50093"/>
    </source>
</evidence>
<gene>
    <name evidence="2" type="ORF">FLP10_11445</name>
</gene>
<reference evidence="2 3" key="1">
    <citation type="submission" date="2019-09" db="EMBL/GenBank/DDBJ databases">
        <title>Genome sequencing of strain KACC 19306.</title>
        <authorList>
            <person name="Heo J."/>
            <person name="Kim S.-J."/>
            <person name="Kim J.-S."/>
            <person name="Hong S.-B."/>
            <person name="Kwon S.-W."/>
        </authorList>
    </citation>
    <scope>NUCLEOTIDE SEQUENCE [LARGE SCALE GENOMIC DNA]</scope>
    <source>
        <strain evidence="2 3">KACC 19306</strain>
    </source>
</reference>
<dbReference type="RefSeq" id="WP_149160982.1">
    <property type="nucleotide sequence ID" value="NZ_CP043505.1"/>
</dbReference>
<evidence type="ECO:0000313" key="3">
    <source>
        <dbReference type="Proteomes" id="UP000324678"/>
    </source>
</evidence>
<sequence>MNPGLIGMGGGEAREPVTELPDGTRLIDDCRVLDPTDLCEPWTEPEPGSPGVTIRDVAQFRPAEPGGFMEPDGWAVIGLPANFIGETSAHTTTGTLLGRPAEVRFTPVGYRWEFSDGATVTSDDPGATWAELGQREFTATATSHVFTERGTFTVTPTTTYLAEYRFDGSAWLPVPGALEIPGEARSIQVGRIDTVLVNGTCTQNPSGPGC</sequence>
<dbReference type="OrthoDB" id="5192284at2"/>
<keyword evidence="3" id="KW-1185">Reference proteome</keyword>
<dbReference type="PROSITE" id="PS50093">
    <property type="entry name" value="PKD"/>
    <property type="match status" value="1"/>
</dbReference>
<dbReference type="EMBL" id="CP043505">
    <property type="protein sequence ID" value="QEO14963.1"/>
    <property type="molecule type" value="Genomic_DNA"/>
</dbReference>
<feature type="domain" description="PKD" evidence="1">
    <location>
        <begin position="106"/>
        <end position="159"/>
    </location>
</feature>
<organism evidence="2 3">
    <name type="scientific">Agromyces intestinalis</name>
    <dbReference type="NCBI Taxonomy" id="2592652"/>
    <lineage>
        <taxon>Bacteria</taxon>
        <taxon>Bacillati</taxon>
        <taxon>Actinomycetota</taxon>
        <taxon>Actinomycetes</taxon>
        <taxon>Micrococcales</taxon>
        <taxon>Microbacteriaceae</taxon>
        <taxon>Agromyces</taxon>
    </lineage>
</organism>
<proteinExistence type="predicted"/>
<evidence type="ECO:0000313" key="2">
    <source>
        <dbReference type="EMBL" id="QEO14963.1"/>
    </source>
</evidence>
<dbReference type="AlphaFoldDB" id="A0A5C1YFW0"/>
<name>A0A5C1YFW0_9MICO</name>
<accession>A0A5C1YFW0</accession>